<protein>
    <submittedName>
        <fullName evidence="2">Uncharacterized protein</fullName>
    </submittedName>
</protein>
<accession>A0A0E9XTM1</accession>
<feature type="region of interest" description="Disordered" evidence="1">
    <location>
        <begin position="36"/>
        <end position="60"/>
    </location>
</feature>
<dbReference type="AlphaFoldDB" id="A0A0E9XTM1"/>
<proteinExistence type="predicted"/>
<name>A0A0E9XTM1_ANGAN</name>
<sequence length="60" mass="7018">MPMVLVGSFSEIYILKCRLESKTQRKKLNKTWFGQNPKKRVPKLRPSCINSLPKDNTKQL</sequence>
<reference evidence="2" key="1">
    <citation type="submission" date="2014-11" db="EMBL/GenBank/DDBJ databases">
        <authorList>
            <person name="Amaro Gonzalez C."/>
        </authorList>
    </citation>
    <scope>NUCLEOTIDE SEQUENCE</scope>
</reference>
<reference evidence="2" key="2">
    <citation type="journal article" date="2015" name="Fish Shellfish Immunol.">
        <title>Early steps in the European eel (Anguilla anguilla)-Vibrio vulnificus interaction in the gills: Role of the RtxA13 toxin.</title>
        <authorList>
            <person name="Callol A."/>
            <person name="Pajuelo D."/>
            <person name="Ebbesson L."/>
            <person name="Teles M."/>
            <person name="MacKenzie S."/>
            <person name="Amaro C."/>
        </authorList>
    </citation>
    <scope>NUCLEOTIDE SEQUENCE</scope>
</reference>
<dbReference type="EMBL" id="GBXM01002490">
    <property type="protein sequence ID" value="JAI06088.1"/>
    <property type="molecule type" value="Transcribed_RNA"/>
</dbReference>
<evidence type="ECO:0000313" key="2">
    <source>
        <dbReference type="EMBL" id="JAI06088.1"/>
    </source>
</evidence>
<evidence type="ECO:0000256" key="1">
    <source>
        <dbReference type="SAM" id="MobiDB-lite"/>
    </source>
</evidence>
<organism evidence="2">
    <name type="scientific">Anguilla anguilla</name>
    <name type="common">European freshwater eel</name>
    <name type="synonym">Muraena anguilla</name>
    <dbReference type="NCBI Taxonomy" id="7936"/>
    <lineage>
        <taxon>Eukaryota</taxon>
        <taxon>Metazoa</taxon>
        <taxon>Chordata</taxon>
        <taxon>Craniata</taxon>
        <taxon>Vertebrata</taxon>
        <taxon>Euteleostomi</taxon>
        <taxon>Actinopterygii</taxon>
        <taxon>Neopterygii</taxon>
        <taxon>Teleostei</taxon>
        <taxon>Anguilliformes</taxon>
        <taxon>Anguillidae</taxon>
        <taxon>Anguilla</taxon>
    </lineage>
</organism>